<dbReference type="GO" id="GO:0052592">
    <property type="term" value="F:oxidoreductase activity, acting on CH or CH2 groups, with an iron-sulfur protein as acceptor"/>
    <property type="evidence" value="ECO:0007669"/>
    <property type="project" value="TreeGrafter"/>
</dbReference>
<dbReference type="InterPro" id="IPR007516">
    <property type="entry name" value="Co_F420_Hydgase/DH_bsu_N"/>
</dbReference>
<dbReference type="Pfam" id="PF04422">
    <property type="entry name" value="FrhB_FdhB_N"/>
    <property type="match status" value="1"/>
</dbReference>
<dbReference type="PROSITE" id="PS51379">
    <property type="entry name" value="4FE4S_FER_2"/>
    <property type="match status" value="1"/>
</dbReference>
<accession>A0A919F4Q0</accession>
<comment type="caution">
    <text evidence="2">The sequence shown here is derived from an EMBL/GenBank/DDBJ whole genome shotgun (WGS) entry which is preliminary data.</text>
</comment>
<name>A0A919F4Q0_9XANT</name>
<gene>
    <name evidence="2" type="ORF">GCM10009090_02660</name>
</gene>
<reference evidence="2" key="1">
    <citation type="journal article" date="2014" name="Int. J. Syst. Evol. Microbiol.">
        <title>Complete genome sequence of Corynebacterium casei LMG S-19264T (=DSM 44701T), isolated from a smear-ripened cheese.</title>
        <authorList>
            <consortium name="US DOE Joint Genome Institute (JGI-PGF)"/>
            <person name="Walter F."/>
            <person name="Albersmeier A."/>
            <person name="Kalinowski J."/>
            <person name="Ruckert C."/>
        </authorList>
    </citation>
    <scope>NUCLEOTIDE SEQUENCE</scope>
    <source>
        <strain evidence="2">JCM 13306</strain>
    </source>
</reference>
<protein>
    <submittedName>
        <fullName evidence="2">Coenzyme F420 hydrogenase</fullName>
    </submittedName>
</protein>
<dbReference type="Pfam" id="PF04432">
    <property type="entry name" value="FrhB_FdhB_C"/>
    <property type="match status" value="1"/>
</dbReference>
<dbReference type="InterPro" id="IPR045220">
    <property type="entry name" value="FRHB/FDHB/HCAR-like"/>
</dbReference>
<organism evidence="2 3">
    <name type="scientific">Xanthomonas boreopolis</name>
    <dbReference type="NCBI Taxonomy" id="86183"/>
    <lineage>
        <taxon>Bacteria</taxon>
        <taxon>Pseudomonadati</taxon>
        <taxon>Pseudomonadota</taxon>
        <taxon>Gammaproteobacteria</taxon>
        <taxon>Lysobacterales</taxon>
        <taxon>Lysobacteraceae</taxon>
        <taxon>Xanthomonas</taxon>
    </lineage>
</organism>
<evidence type="ECO:0000313" key="2">
    <source>
        <dbReference type="EMBL" id="GHH46893.1"/>
    </source>
</evidence>
<dbReference type="PANTHER" id="PTHR31332:SF0">
    <property type="entry name" value="7-HYDROXYMETHYL CHLOROPHYLL A REDUCTASE, CHLOROPLASTIC"/>
    <property type="match status" value="1"/>
</dbReference>
<keyword evidence="3" id="KW-1185">Reference proteome</keyword>
<dbReference type="Proteomes" id="UP000623958">
    <property type="component" value="Unassembled WGS sequence"/>
</dbReference>
<evidence type="ECO:0000259" key="1">
    <source>
        <dbReference type="PROSITE" id="PS51379"/>
    </source>
</evidence>
<dbReference type="AlphaFoldDB" id="A0A919F4Q0"/>
<dbReference type="EMBL" id="BNBA01000001">
    <property type="protein sequence ID" value="GHH46893.1"/>
    <property type="molecule type" value="Genomic_DNA"/>
</dbReference>
<dbReference type="PANTHER" id="PTHR31332">
    <property type="entry name" value="7-HYDROXYMETHYL CHLOROPHYLL A REDUCTASE, CHLOROPLASTIC"/>
    <property type="match status" value="1"/>
</dbReference>
<proteinExistence type="predicted"/>
<dbReference type="InterPro" id="IPR007525">
    <property type="entry name" value="FrhB_FdhB_C"/>
</dbReference>
<dbReference type="InterPro" id="IPR017896">
    <property type="entry name" value="4Fe4S_Fe-S-bd"/>
</dbReference>
<evidence type="ECO:0000313" key="3">
    <source>
        <dbReference type="Proteomes" id="UP000623958"/>
    </source>
</evidence>
<feature type="domain" description="4Fe-4S ferredoxin-type" evidence="1">
    <location>
        <begin position="6"/>
        <end position="37"/>
    </location>
</feature>
<sequence>MKALRPEAMVRAGLCIGCGACVAQSGVPGARMRMDRDGLLRPAGPPGWSENAVPRFERTCPFSPAADDEDRIAAELFPHAGLHDAATGRFAAAYVGHAGEGAFRAEGSSGGMATWLAAQLLREGMIDGVAHVHAIEDPGRDGRFFRYRISRDEDALKRGARSRYYPVEMSEVLRIIMDTPGRYAVVGIPCFIKAVQLMRREHPLLRERIRFTLGLFCGHMKSARFVESLAWQMGTTGRDVRGVEFRRKLPDRPASWYNAALALHDGRVLDRDWWHLADGDWGAGFFMDPACNFCDDVMAETADVSFGDAWVEPYASDWRGNNVVLVRSPEVARIVSRAIEDGRVKLDRVDASFVAQTQAAGLRQRREGLAYRLARLRGLRPRKRVVPDRRVPSAQRRLVYRMRCAISAGSHRAFRIARRLGIPAFYIGWARVAAATYHALAYHRGRLGAWIRRVGLR</sequence>
<reference evidence="2" key="2">
    <citation type="submission" date="2020-09" db="EMBL/GenBank/DDBJ databases">
        <authorList>
            <person name="Sun Q."/>
            <person name="Ohkuma M."/>
        </authorList>
    </citation>
    <scope>NUCLEOTIDE SEQUENCE</scope>
    <source>
        <strain evidence="2">JCM 13306</strain>
    </source>
</reference>